<evidence type="ECO:0000256" key="4">
    <source>
        <dbReference type="ARBA" id="ARBA00017709"/>
    </source>
</evidence>
<evidence type="ECO:0000256" key="2">
    <source>
        <dbReference type="ARBA" id="ARBA00011238"/>
    </source>
</evidence>
<proteinExistence type="predicted"/>
<evidence type="ECO:0000256" key="1">
    <source>
        <dbReference type="ARBA" id="ARBA00002995"/>
    </source>
</evidence>
<comment type="caution">
    <text evidence="9">The sequence shown here is derived from an EMBL/GenBank/DDBJ whole genome shotgun (WGS) entry which is preliminary data.</text>
</comment>
<dbReference type="InterPro" id="IPR017719">
    <property type="entry name" value="Indolepyruvate_Fd_OxRdtase_bsu"/>
</dbReference>
<comment type="subunit">
    <text evidence="2">Heterodimer of the IorA and IorB subunits.</text>
</comment>
<dbReference type="GO" id="GO:0043805">
    <property type="term" value="F:indolepyruvate ferredoxin oxidoreductase activity"/>
    <property type="evidence" value="ECO:0007669"/>
    <property type="project" value="UniProtKB-EC"/>
</dbReference>
<protein>
    <recommendedName>
        <fullName evidence="4">Indolepyruvate oxidoreductase subunit IorB</fullName>
        <ecNumber evidence="3">1.2.7.8</ecNumber>
    </recommendedName>
    <alternativeName>
        <fullName evidence="6">Indolepyruvate ferredoxin oxidoreductase subunit beta</fullName>
    </alternativeName>
</protein>
<dbReference type="Gene3D" id="3.40.920.10">
    <property type="entry name" value="Pyruvate-ferredoxin oxidoreductase, PFOR, domain III"/>
    <property type="match status" value="1"/>
</dbReference>
<evidence type="ECO:0000256" key="6">
    <source>
        <dbReference type="ARBA" id="ARBA00033011"/>
    </source>
</evidence>
<dbReference type="InterPro" id="IPR002869">
    <property type="entry name" value="Pyrv_flavodox_OxRed_cen"/>
</dbReference>
<dbReference type="EMBL" id="BART01032396">
    <property type="protein sequence ID" value="GAH10489.1"/>
    <property type="molecule type" value="Genomic_DNA"/>
</dbReference>
<evidence type="ECO:0000256" key="5">
    <source>
        <dbReference type="ARBA" id="ARBA00023002"/>
    </source>
</evidence>
<evidence type="ECO:0000313" key="9">
    <source>
        <dbReference type="EMBL" id="GAH10489.1"/>
    </source>
</evidence>
<evidence type="ECO:0000259" key="8">
    <source>
        <dbReference type="Pfam" id="PF01558"/>
    </source>
</evidence>
<dbReference type="InterPro" id="IPR052198">
    <property type="entry name" value="IorB_Oxidoreductase"/>
</dbReference>
<dbReference type="AlphaFoldDB" id="X1E001"/>
<reference evidence="9" key="1">
    <citation type="journal article" date="2014" name="Front. Microbiol.">
        <title>High frequency of phylogenetically diverse reductive dehalogenase-homologous genes in deep subseafloor sedimentary metagenomes.</title>
        <authorList>
            <person name="Kawai M."/>
            <person name="Futagami T."/>
            <person name="Toyoda A."/>
            <person name="Takaki Y."/>
            <person name="Nishi S."/>
            <person name="Hori S."/>
            <person name="Arai W."/>
            <person name="Tsubouchi T."/>
            <person name="Morono Y."/>
            <person name="Uchiyama I."/>
            <person name="Ito T."/>
            <person name="Fujiyama A."/>
            <person name="Inagaki F."/>
            <person name="Takami H."/>
        </authorList>
    </citation>
    <scope>NUCLEOTIDE SEQUENCE</scope>
    <source>
        <strain evidence="9">Expedition CK06-06</strain>
    </source>
</reference>
<comment type="catalytic activity">
    <reaction evidence="7">
        <text>indole-3-pyruvate + 2 oxidized [2Fe-2S]-[ferredoxin] + CoA = (indol-3-yl)acetyl-CoA + 2 reduced [2Fe-2S]-[ferredoxin] + CO2 + H(+)</text>
        <dbReference type="Rhea" id="RHEA:12645"/>
        <dbReference type="Rhea" id="RHEA-COMP:10000"/>
        <dbReference type="Rhea" id="RHEA-COMP:10001"/>
        <dbReference type="ChEBI" id="CHEBI:15378"/>
        <dbReference type="ChEBI" id="CHEBI:16526"/>
        <dbReference type="ChEBI" id="CHEBI:17640"/>
        <dbReference type="ChEBI" id="CHEBI:33737"/>
        <dbReference type="ChEBI" id="CHEBI:33738"/>
        <dbReference type="ChEBI" id="CHEBI:57271"/>
        <dbReference type="ChEBI" id="CHEBI:57287"/>
        <dbReference type="EC" id="1.2.7.8"/>
    </reaction>
</comment>
<keyword evidence="5" id="KW-0560">Oxidoreductase</keyword>
<dbReference type="PANTHER" id="PTHR43854:SF1">
    <property type="entry name" value="INDOLEPYRUVATE OXIDOREDUCTASE SUBUNIT IORB"/>
    <property type="match status" value="1"/>
</dbReference>
<evidence type="ECO:0000256" key="7">
    <source>
        <dbReference type="ARBA" id="ARBA00048332"/>
    </source>
</evidence>
<dbReference type="NCBIfam" id="TIGR03334">
    <property type="entry name" value="IOR_beta"/>
    <property type="match status" value="1"/>
</dbReference>
<organism evidence="9">
    <name type="scientific">marine sediment metagenome</name>
    <dbReference type="NCBI Taxonomy" id="412755"/>
    <lineage>
        <taxon>unclassified sequences</taxon>
        <taxon>metagenomes</taxon>
        <taxon>ecological metagenomes</taxon>
    </lineage>
</organism>
<dbReference type="SUPFAM" id="SSF53323">
    <property type="entry name" value="Pyruvate-ferredoxin oxidoreductase, PFOR, domain III"/>
    <property type="match status" value="1"/>
</dbReference>
<accession>X1E001</accession>
<feature type="domain" description="Pyruvate/ketoisovalerate oxidoreductase catalytic" evidence="8">
    <location>
        <begin position="13"/>
        <end position="191"/>
    </location>
</feature>
<comment type="function">
    <text evidence="1">Catalyzes the ferredoxin-dependent oxidative decarboxylation of arylpyruvates.</text>
</comment>
<sequence length="197" mass="21040">MSDKINIVLTGVGGQGVITAANILGKAAINAKVTVYASEVHGMAQRGGSVSCTVRMGKIFGPLIASGTADAIISTEPLETLRYIQYANKETKVVTDINPVIPFTVAVGEEEYPDLNEIFKEINSRSKLYKVDALSIAKESGARITKNIVMLGALAATDVLPFKPEILLNTILDNVPSKYKDINKKAFDGGIKALKES</sequence>
<dbReference type="EC" id="1.2.7.8" evidence="3"/>
<dbReference type="PANTHER" id="PTHR43854">
    <property type="entry name" value="INDOLEPYRUVATE OXIDOREDUCTASE SUBUNIT IORB"/>
    <property type="match status" value="1"/>
</dbReference>
<evidence type="ECO:0000256" key="3">
    <source>
        <dbReference type="ARBA" id="ARBA00012812"/>
    </source>
</evidence>
<gene>
    <name evidence="9" type="ORF">S01H4_55995</name>
</gene>
<name>X1E001_9ZZZZ</name>
<dbReference type="InterPro" id="IPR019752">
    <property type="entry name" value="Pyrv/ketoisovalerate_OxRed_cat"/>
</dbReference>
<dbReference type="Pfam" id="PF01558">
    <property type="entry name" value="POR"/>
    <property type="match status" value="1"/>
</dbReference>